<evidence type="ECO:0000313" key="3">
    <source>
        <dbReference type="Proteomes" id="UP000828390"/>
    </source>
</evidence>
<dbReference type="Proteomes" id="UP000828390">
    <property type="component" value="Unassembled WGS sequence"/>
</dbReference>
<reference evidence="2" key="2">
    <citation type="submission" date="2020-11" db="EMBL/GenBank/DDBJ databases">
        <authorList>
            <person name="McCartney M.A."/>
            <person name="Auch B."/>
            <person name="Kono T."/>
            <person name="Mallez S."/>
            <person name="Becker A."/>
            <person name="Gohl D.M."/>
            <person name="Silverstein K.A.T."/>
            <person name="Koren S."/>
            <person name="Bechman K.B."/>
            <person name="Herman A."/>
            <person name="Abrahante J.E."/>
            <person name="Garbe J."/>
        </authorList>
    </citation>
    <scope>NUCLEOTIDE SEQUENCE</scope>
    <source>
        <strain evidence="2">Duluth1</strain>
        <tissue evidence="2">Whole animal</tissue>
    </source>
</reference>
<accession>A0A9D4RAG5</accession>
<dbReference type="AlphaFoldDB" id="A0A9D4RAG5"/>
<protein>
    <submittedName>
        <fullName evidence="2">Uncharacterized protein</fullName>
    </submittedName>
</protein>
<sequence>MIYIGIQCDRWRRVKEATGIEKDEKMMEKLIDATTSELESFNNHLLIRSKPKRNAFSFRCQLAAIDYSKHLNRPVLLDKEGNERRKKVYSKAACNWSTRPVKKTYITGLITEVINEFTIGKKRISGKCEQLPEDSKRIRSTIAPVTPPPTSILRDQHVSRLRKAKK</sequence>
<keyword evidence="3" id="KW-1185">Reference proteome</keyword>
<gene>
    <name evidence="2" type="ORF">DPMN_023141</name>
</gene>
<proteinExistence type="predicted"/>
<name>A0A9D4RAG5_DREPO</name>
<feature type="region of interest" description="Disordered" evidence="1">
    <location>
        <begin position="143"/>
        <end position="166"/>
    </location>
</feature>
<dbReference type="EMBL" id="JAIWYP010000002">
    <property type="protein sequence ID" value="KAH3860248.1"/>
    <property type="molecule type" value="Genomic_DNA"/>
</dbReference>
<comment type="caution">
    <text evidence="2">The sequence shown here is derived from an EMBL/GenBank/DDBJ whole genome shotgun (WGS) entry which is preliminary data.</text>
</comment>
<organism evidence="2 3">
    <name type="scientific">Dreissena polymorpha</name>
    <name type="common">Zebra mussel</name>
    <name type="synonym">Mytilus polymorpha</name>
    <dbReference type="NCBI Taxonomy" id="45954"/>
    <lineage>
        <taxon>Eukaryota</taxon>
        <taxon>Metazoa</taxon>
        <taxon>Spiralia</taxon>
        <taxon>Lophotrochozoa</taxon>
        <taxon>Mollusca</taxon>
        <taxon>Bivalvia</taxon>
        <taxon>Autobranchia</taxon>
        <taxon>Heteroconchia</taxon>
        <taxon>Euheterodonta</taxon>
        <taxon>Imparidentia</taxon>
        <taxon>Neoheterodontei</taxon>
        <taxon>Myida</taxon>
        <taxon>Dreissenoidea</taxon>
        <taxon>Dreissenidae</taxon>
        <taxon>Dreissena</taxon>
    </lineage>
</organism>
<evidence type="ECO:0000313" key="2">
    <source>
        <dbReference type="EMBL" id="KAH3860248.1"/>
    </source>
</evidence>
<evidence type="ECO:0000256" key="1">
    <source>
        <dbReference type="SAM" id="MobiDB-lite"/>
    </source>
</evidence>
<reference evidence="2" key="1">
    <citation type="journal article" date="2019" name="bioRxiv">
        <title>The Genome of the Zebra Mussel, Dreissena polymorpha: A Resource for Invasive Species Research.</title>
        <authorList>
            <person name="McCartney M.A."/>
            <person name="Auch B."/>
            <person name="Kono T."/>
            <person name="Mallez S."/>
            <person name="Zhang Y."/>
            <person name="Obille A."/>
            <person name="Becker A."/>
            <person name="Abrahante J.E."/>
            <person name="Garbe J."/>
            <person name="Badalamenti J.P."/>
            <person name="Herman A."/>
            <person name="Mangelson H."/>
            <person name="Liachko I."/>
            <person name="Sullivan S."/>
            <person name="Sone E.D."/>
            <person name="Koren S."/>
            <person name="Silverstein K.A.T."/>
            <person name="Beckman K.B."/>
            <person name="Gohl D.M."/>
        </authorList>
    </citation>
    <scope>NUCLEOTIDE SEQUENCE</scope>
    <source>
        <strain evidence="2">Duluth1</strain>
        <tissue evidence="2">Whole animal</tissue>
    </source>
</reference>